<evidence type="ECO:0000259" key="2">
    <source>
        <dbReference type="Pfam" id="PF07969"/>
    </source>
</evidence>
<proteinExistence type="predicted"/>
<keyword evidence="4" id="KW-1185">Reference proteome</keyword>
<dbReference type="RefSeq" id="WP_258331536.1">
    <property type="nucleotide sequence ID" value="NZ_JAPTGG010000006.1"/>
</dbReference>
<accession>A0A9J6RMI6</accession>
<dbReference type="InterPro" id="IPR011059">
    <property type="entry name" value="Metal-dep_hydrolase_composite"/>
</dbReference>
<reference evidence="3 4" key="1">
    <citation type="submission" date="2022-12" db="EMBL/GenBank/DDBJ databases">
        <title>Dasania phycosphaerae sp. nov., isolated from particulate material of the south coast of Korea.</title>
        <authorList>
            <person name="Jiang Y."/>
        </authorList>
    </citation>
    <scope>NUCLEOTIDE SEQUENCE [LARGE SCALE GENOMIC DNA]</scope>
    <source>
        <strain evidence="3 4">GY-19</strain>
    </source>
</reference>
<organism evidence="3 4">
    <name type="scientific">Dasania phycosphaerae</name>
    <dbReference type="NCBI Taxonomy" id="2950436"/>
    <lineage>
        <taxon>Bacteria</taxon>
        <taxon>Pseudomonadati</taxon>
        <taxon>Pseudomonadota</taxon>
        <taxon>Gammaproteobacteria</taxon>
        <taxon>Cellvibrionales</taxon>
        <taxon>Spongiibacteraceae</taxon>
        <taxon>Dasania</taxon>
    </lineage>
</organism>
<gene>
    <name evidence="3" type="ORF">O0V09_09275</name>
</gene>
<dbReference type="CDD" id="cd01300">
    <property type="entry name" value="YtcJ_like"/>
    <property type="match status" value="1"/>
</dbReference>
<evidence type="ECO:0000256" key="1">
    <source>
        <dbReference type="SAM" id="MobiDB-lite"/>
    </source>
</evidence>
<protein>
    <submittedName>
        <fullName evidence="3">Amidohydrolase</fullName>
    </submittedName>
</protein>
<dbReference type="Proteomes" id="UP001069090">
    <property type="component" value="Unassembled WGS sequence"/>
</dbReference>
<sequence>MSLPDTSFPAGKDYRSSHTGHGAGLADTVFENGRIYTVNPAQEWAEAVAVKDGVFVAVGSREEMQPYIDQHTQIVDLKGRFIMPGLYDMHTHPDLTLAPGYAGYLDVGLEDPTPAQVKQSILDYAAANPKSEWIFGQYFVHFHFKREGIEADRHWLDSFISDRPVAIHDRSWGCILVNSKALELAGIDANTPDPRNGFIERDGITGEPTGILVDGAYSLIHAAMPPTPAHALQRAYREGIHYQTSRGVVGTKYVHVCENRLDALKVVDDAGDMTLRVEAAISWQDDIFPVRRRWELLAGERHYYRSARLNANAVKFHFDGTHGSYSSYLSTPWPGQSEWRGGLNLTPEHIVDMVVDMDRRGIRVIAHCVGDGASDLFLDAVAEARKRNGPNGVRHQCAHSTVLLDENLPRFKALNVVAEFSPVGWLPEPYARAREVMGEERFDRMYNFKGVLDHGGLAVMGTDWPVSTINCWVGFEAMMTRKNPWFDNDETFHGEAISVADAIRVMTINGAHCMGIEDSAGSIEVGKSADFIALDRNLFELELQGNVHNTQVDLTMMAGQVVWDRNGELSGTPLQAPLNPDNVPNFYDK</sequence>
<dbReference type="EMBL" id="JAPTGG010000006">
    <property type="protein sequence ID" value="MCZ0865391.1"/>
    <property type="molecule type" value="Genomic_DNA"/>
</dbReference>
<dbReference type="InterPro" id="IPR013108">
    <property type="entry name" value="Amidohydro_3"/>
</dbReference>
<dbReference type="PANTHER" id="PTHR22642">
    <property type="entry name" value="IMIDAZOLONEPROPIONASE"/>
    <property type="match status" value="1"/>
</dbReference>
<dbReference type="AlphaFoldDB" id="A0A9J6RMI6"/>
<dbReference type="Gene3D" id="3.20.20.140">
    <property type="entry name" value="Metal-dependent hydrolases"/>
    <property type="match status" value="1"/>
</dbReference>
<feature type="region of interest" description="Disordered" evidence="1">
    <location>
        <begin position="570"/>
        <end position="589"/>
    </location>
</feature>
<comment type="caution">
    <text evidence="3">The sequence shown here is derived from an EMBL/GenBank/DDBJ whole genome shotgun (WGS) entry which is preliminary data.</text>
</comment>
<dbReference type="SUPFAM" id="SSF51556">
    <property type="entry name" value="Metallo-dependent hydrolases"/>
    <property type="match status" value="1"/>
</dbReference>
<dbReference type="Gene3D" id="2.30.40.10">
    <property type="entry name" value="Urease, subunit C, domain 1"/>
    <property type="match status" value="1"/>
</dbReference>
<dbReference type="PANTHER" id="PTHR22642:SF2">
    <property type="entry name" value="PROTEIN LONG AFTER FAR-RED 3"/>
    <property type="match status" value="1"/>
</dbReference>
<feature type="domain" description="Amidohydrolase 3" evidence="2">
    <location>
        <begin position="73"/>
        <end position="562"/>
    </location>
</feature>
<dbReference type="GO" id="GO:0016810">
    <property type="term" value="F:hydrolase activity, acting on carbon-nitrogen (but not peptide) bonds"/>
    <property type="evidence" value="ECO:0007669"/>
    <property type="project" value="InterPro"/>
</dbReference>
<evidence type="ECO:0000313" key="3">
    <source>
        <dbReference type="EMBL" id="MCZ0865391.1"/>
    </source>
</evidence>
<dbReference type="Pfam" id="PF07969">
    <property type="entry name" value="Amidohydro_3"/>
    <property type="match status" value="1"/>
</dbReference>
<dbReference type="InterPro" id="IPR033932">
    <property type="entry name" value="YtcJ-like"/>
</dbReference>
<dbReference type="Gene3D" id="3.10.310.70">
    <property type="match status" value="1"/>
</dbReference>
<name>A0A9J6RMI6_9GAMM</name>
<dbReference type="InterPro" id="IPR032466">
    <property type="entry name" value="Metal_Hydrolase"/>
</dbReference>
<dbReference type="SUPFAM" id="SSF51338">
    <property type="entry name" value="Composite domain of metallo-dependent hydrolases"/>
    <property type="match status" value="1"/>
</dbReference>
<evidence type="ECO:0000313" key="4">
    <source>
        <dbReference type="Proteomes" id="UP001069090"/>
    </source>
</evidence>